<accession>W0FHB5</accession>
<dbReference type="GO" id="GO:0005975">
    <property type="term" value="P:carbohydrate metabolic process"/>
    <property type="evidence" value="ECO:0007669"/>
    <property type="project" value="InterPro"/>
</dbReference>
<dbReference type="InterPro" id="IPR017853">
    <property type="entry name" value="GH"/>
</dbReference>
<dbReference type="InterPro" id="IPR013783">
    <property type="entry name" value="Ig-like_fold"/>
</dbReference>
<keyword evidence="2" id="KW-0378">Hydrolase</keyword>
<reference evidence="4" key="1">
    <citation type="journal article" date="2013" name="PLoS ONE">
        <title>Metagenomic insights into the carbohydrate-active enzymes carried by the microorganisms adhering to solid digesta in the rumen of cows.</title>
        <authorList>
            <person name="Wang L."/>
            <person name="Hatem A."/>
            <person name="Catalyurek U.V."/>
            <person name="Morrison M."/>
            <person name="Yu Z."/>
        </authorList>
    </citation>
    <scope>NUCLEOTIDE SEQUENCE</scope>
</reference>
<dbReference type="Pfam" id="PF00933">
    <property type="entry name" value="Glyco_hydro_3"/>
    <property type="match status" value="1"/>
</dbReference>
<dbReference type="AlphaFoldDB" id="W0FHB5"/>
<dbReference type="EMBL" id="KC246784">
    <property type="protein sequence ID" value="AHF24116.1"/>
    <property type="molecule type" value="Genomic_DNA"/>
</dbReference>
<sequence>MNMADTIKRSGVTDPAERPYEIAHKALARQIAEEGFVLMKNDDHLLPLAEGSEVALFGAGALKTIKGGTGSGNVYARQIVNVLTGLEDAGFAITNRAWLESYEALYDASREEWKKAVWAKAEELKKENHVLGPLFEAYMLTPFNIPAGDLPDASMRGETAIFVLSRNAGEGADRRLEKGDYYLLDQEYELIKAICSQYKNVILIINAGGALDLNFTEEFDNLKSILYVSQPGQDAGHAVADTLLGKTSPSGKLAATWPDHYEDLPFAMEYSNLNGDLLHDHYKQGIFVGYRYFDSFDKPVRYGFGFGLSYTTFELKTTGIRLDGETVTVDVCVKNTGDTYSGKEVAQVYVSCPQEKLPKEYRKLVGFAKTNVLAPGEEEVLSVSFCLRSLASFDEAACAWVLEEGTYGIFAGSTLQNAAFAGSLVLDADVITEKVQHACVPQQEIDELNADKAIIDRLRSAWLDKTADYPAISLKAADITTKENIYGRFDLAENDEDLALVKSLSRGQLIKLCTGAFTDENDQGAIGAAGWTVPGSAAQTSACAVTEGVPVSVLADGPAGVRLIQEYQIKDGIAIIPTLEESIEGGILFQGEKVKGDETRYQFCTAFPVGTLIAQTWNTEAMEEFGRAIGEEMEEFGVRFWLAPGMNIQKNPLCGRNFEYYSEDPLIAGIAAAFVTKGVQSCRGCGTTIKHYSCNSQENNRMGVDAILSERALREIYTKGFEIAIKESQPMAIMTSYNLVNGIHAANNYDLCTKLTRDEWDFQGVIMTDWTTTNQGPDCTAAGCVRAGNDLVMPGRQMDHDNLNADLDNGALSMDEVYRSVWRLLRALKK</sequence>
<name>W0FHB5_9BACT</name>
<dbReference type="SUPFAM" id="SSF51445">
    <property type="entry name" value="(Trans)glycosidases"/>
    <property type="match status" value="1"/>
</dbReference>
<dbReference type="InterPro" id="IPR036962">
    <property type="entry name" value="Glyco_hydro_3_N_sf"/>
</dbReference>
<evidence type="ECO:0000259" key="3">
    <source>
        <dbReference type="SMART" id="SM01217"/>
    </source>
</evidence>
<comment type="similarity">
    <text evidence="1">Belongs to the glycosyl hydrolase 3 family.</text>
</comment>
<dbReference type="PRINTS" id="PR00133">
    <property type="entry name" value="GLHYDRLASE3"/>
</dbReference>
<proteinExistence type="inferred from homology"/>
<dbReference type="Pfam" id="PF14310">
    <property type="entry name" value="Fn3-like"/>
    <property type="match status" value="1"/>
</dbReference>
<dbReference type="Gene3D" id="3.20.20.300">
    <property type="entry name" value="Glycoside hydrolase, family 3, N-terminal domain"/>
    <property type="match status" value="1"/>
</dbReference>
<evidence type="ECO:0000256" key="2">
    <source>
        <dbReference type="ARBA" id="ARBA00022801"/>
    </source>
</evidence>
<dbReference type="InterPro" id="IPR026891">
    <property type="entry name" value="Fn3-like"/>
</dbReference>
<protein>
    <submittedName>
        <fullName evidence="4">Beta-glucosidase</fullName>
    </submittedName>
</protein>
<dbReference type="InterPro" id="IPR001764">
    <property type="entry name" value="Glyco_hydro_3_N"/>
</dbReference>
<dbReference type="InterPro" id="IPR002772">
    <property type="entry name" value="Glyco_hydro_3_C"/>
</dbReference>
<dbReference type="InterPro" id="IPR036881">
    <property type="entry name" value="Glyco_hydro_3_C_sf"/>
</dbReference>
<dbReference type="InterPro" id="IPR050288">
    <property type="entry name" value="Cellulose_deg_GH3"/>
</dbReference>
<feature type="domain" description="Fibronectin type III-like" evidence="3">
    <location>
        <begin position="344"/>
        <end position="415"/>
    </location>
</feature>
<organism evidence="4">
    <name type="scientific">uncultured bacterium Contig1450</name>
    <dbReference type="NCBI Taxonomy" id="1393427"/>
    <lineage>
        <taxon>Bacteria</taxon>
        <taxon>environmental samples</taxon>
    </lineage>
</organism>
<evidence type="ECO:0000313" key="4">
    <source>
        <dbReference type="EMBL" id="AHF24116.1"/>
    </source>
</evidence>
<dbReference type="PANTHER" id="PTHR42715">
    <property type="entry name" value="BETA-GLUCOSIDASE"/>
    <property type="match status" value="1"/>
</dbReference>
<dbReference type="PANTHER" id="PTHR42715:SF10">
    <property type="entry name" value="BETA-GLUCOSIDASE"/>
    <property type="match status" value="1"/>
</dbReference>
<dbReference type="SMART" id="SM01217">
    <property type="entry name" value="Fn3_like"/>
    <property type="match status" value="1"/>
</dbReference>
<dbReference type="SUPFAM" id="SSF52279">
    <property type="entry name" value="Beta-D-glucan exohydrolase, C-terminal domain"/>
    <property type="match status" value="1"/>
</dbReference>
<evidence type="ECO:0000256" key="1">
    <source>
        <dbReference type="ARBA" id="ARBA00005336"/>
    </source>
</evidence>
<dbReference type="GO" id="GO:0004553">
    <property type="term" value="F:hydrolase activity, hydrolyzing O-glycosyl compounds"/>
    <property type="evidence" value="ECO:0007669"/>
    <property type="project" value="InterPro"/>
</dbReference>
<dbReference type="Pfam" id="PF01915">
    <property type="entry name" value="Glyco_hydro_3_C"/>
    <property type="match status" value="1"/>
</dbReference>
<dbReference type="Gene3D" id="3.40.50.1700">
    <property type="entry name" value="Glycoside hydrolase family 3 C-terminal domain"/>
    <property type="match status" value="1"/>
</dbReference>
<dbReference type="Gene3D" id="2.60.40.10">
    <property type="entry name" value="Immunoglobulins"/>
    <property type="match status" value="1"/>
</dbReference>